<dbReference type="GO" id="GO:0046872">
    <property type="term" value="F:metal ion binding"/>
    <property type="evidence" value="ECO:0007669"/>
    <property type="project" value="UniProtKB-KW"/>
</dbReference>
<evidence type="ECO:0008006" key="6">
    <source>
        <dbReference type="Google" id="ProtNLM"/>
    </source>
</evidence>
<dbReference type="AlphaFoldDB" id="A0A0B6WX50"/>
<keyword evidence="5" id="KW-1185">Reference proteome</keyword>
<reference evidence="4 5" key="2">
    <citation type="submission" date="2015-01" db="EMBL/GenBank/DDBJ databases">
        <title>Complete genome sequence of Pyrinomonas methylaliphatogenes type strain K22T.</title>
        <authorList>
            <person name="Lee K.C.Y."/>
            <person name="Power J.F."/>
            <person name="Dunfield P.F."/>
            <person name="Morgan X.C."/>
            <person name="Huttenhower C."/>
            <person name="Stott M.B."/>
        </authorList>
    </citation>
    <scope>NUCLEOTIDE SEQUENCE [LARGE SCALE GENOMIC DNA]</scope>
    <source>
        <strain evidence="4 5">K22</strain>
    </source>
</reference>
<comment type="similarity">
    <text evidence="1">Belongs to the DinB family.</text>
</comment>
<protein>
    <recommendedName>
        <fullName evidence="6">Damage-inducible protein DinB</fullName>
    </recommendedName>
</protein>
<gene>
    <name evidence="4" type="ORF">PYK22_01876</name>
</gene>
<dbReference type="Gene3D" id="1.20.120.450">
    <property type="entry name" value="dinb family like domain"/>
    <property type="match status" value="1"/>
</dbReference>
<name>A0A0B6WX50_9BACT</name>
<dbReference type="STRING" id="454194.PYK22_01876"/>
<evidence type="ECO:0000313" key="5">
    <source>
        <dbReference type="Proteomes" id="UP000031518"/>
    </source>
</evidence>
<keyword evidence="2 3" id="KW-0479">Metal-binding</keyword>
<dbReference type="Proteomes" id="UP000031518">
    <property type="component" value="Unassembled WGS sequence"/>
</dbReference>
<dbReference type="SUPFAM" id="SSF109854">
    <property type="entry name" value="DinB/YfiT-like putative metalloenzymes"/>
    <property type="match status" value="1"/>
</dbReference>
<accession>A0A0B6WX50</accession>
<reference evidence="4 5" key="1">
    <citation type="submission" date="2013-12" db="EMBL/GenBank/DDBJ databases">
        <authorList>
            <person name="Stott M."/>
        </authorList>
    </citation>
    <scope>NUCLEOTIDE SEQUENCE [LARGE SCALE GENOMIC DNA]</scope>
    <source>
        <strain evidence="4 5">K22</strain>
    </source>
</reference>
<dbReference type="PANTHER" id="PTHR37302:SF3">
    <property type="entry name" value="DAMAGE-INDUCIBLE PROTEIN DINB"/>
    <property type="match status" value="1"/>
</dbReference>
<dbReference type="EMBL" id="CBXV010000006">
    <property type="protein sequence ID" value="CDM65868.1"/>
    <property type="molecule type" value="Genomic_DNA"/>
</dbReference>
<evidence type="ECO:0000256" key="1">
    <source>
        <dbReference type="ARBA" id="ARBA00008635"/>
    </source>
</evidence>
<organism evidence="4 5">
    <name type="scientific">Pyrinomonas methylaliphatogenes</name>
    <dbReference type="NCBI Taxonomy" id="454194"/>
    <lineage>
        <taxon>Bacteria</taxon>
        <taxon>Pseudomonadati</taxon>
        <taxon>Acidobacteriota</taxon>
        <taxon>Blastocatellia</taxon>
        <taxon>Blastocatellales</taxon>
        <taxon>Pyrinomonadaceae</taxon>
        <taxon>Pyrinomonas</taxon>
    </lineage>
</organism>
<dbReference type="OrthoDB" id="9811413at2"/>
<dbReference type="Pfam" id="PF05163">
    <property type="entry name" value="DinB"/>
    <property type="match status" value="1"/>
</dbReference>
<evidence type="ECO:0000313" key="4">
    <source>
        <dbReference type="EMBL" id="CDM65868.1"/>
    </source>
</evidence>
<evidence type="ECO:0000256" key="2">
    <source>
        <dbReference type="ARBA" id="ARBA00022723"/>
    </source>
</evidence>
<sequence>MFKNRCSRWLAYERYCARAVVEALRSVPEARRREPPYQRAVTLLGHLAAALEVWLARVENRQAAVELFPADLSLEEAGHRIGQVLDRWEGYLAQLNPEDLGRTVRYQTTSGVWYNNTLEEIITHLFGHGAYHRGQIALLVRQLGGEPAVTDFIGWARSY</sequence>
<dbReference type="RefSeq" id="WP_041976479.1">
    <property type="nucleotide sequence ID" value="NZ_CBXV010000006.1"/>
</dbReference>
<evidence type="ECO:0000256" key="3">
    <source>
        <dbReference type="PIRSR" id="PIRSR607837-1"/>
    </source>
</evidence>
<feature type="binding site" evidence="3">
    <location>
        <position position="128"/>
    </location>
    <ligand>
        <name>a divalent metal cation</name>
        <dbReference type="ChEBI" id="CHEBI:60240"/>
    </ligand>
</feature>
<proteinExistence type="inferred from homology"/>
<dbReference type="InterPro" id="IPR034660">
    <property type="entry name" value="DinB/YfiT-like"/>
</dbReference>
<dbReference type="PANTHER" id="PTHR37302">
    <property type="entry name" value="SLR1116 PROTEIN"/>
    <property type="match status" value="1"/>
</dbReference>
<dbReference type="InterPro" id="IPR007837">
    <property type="entry name" value="DinB"/>
</dbReference>
<feature type="binding site" evidence="3">
    <location>
        <position position="46"/>
    </location>
    <ligand>
        <name>a divalent metal cation</name>
        <dbReference type="ChEBI" id="CHEBI:60240"/>
    </ligand>
</feature>
<feature type="binding site" evidence="3">
    <location>
        <position position="132"/>
    </location>
    <ligand>
        <name>a divalent metal cation</name>
        <dbReference type="ChEBI" id="CHEBI:60240"/>
    </ligand>
</feature>